<gene>
    <name evidence="3" type="primary">pilV</name>
    <name evidence="3" type="ORF">HBF26_07390</name>
</gene>
<organism evidence="3 4">
    <name type="scientific">Luteibacter jiangsuensis</name>
    <dbReference type="NCBI Taxonomy" id="637577"/>
    <lineage>
        <taxon>Bacteria</taxon>
        <taxon>Pseudomonadati</taxon>
        <taxon>Pseudomonadota</taxon>
        <taxon>Gammaproteobacteria</taxon>
        <taxon>Lysobacterales</taxon>
        <taxon>Rhodanobacteraceae</taxon>
        <taxon>Luteibacter</taxon>
    </lineage>
</organism>
<dbReference type="Pfam" id="PF04917">
    <property type="entry name" value="Shufflon_N"/>
    <property type="match status" value="1"/>
</dbReference>
<dbReference type="InterPro" id="IPR012902">
    <property type="entry name" value="N_methyl_site"/>
</dbReference>
<evidence type="ECO:0000256" key="1">
    <source>
        <dbReference type="SAM" id="Phobius"/>
    </source>
</evidence>
<reference evidence="3 4" key="1">
    <citation type="journal article" date="2011" name="Curr. Microbiol.">
        <title>Luteibacter jiangsuensis sp. nov.: a methamidophos-degrading bacterium isolated from a methamidophos-manufacturing factory.</title>
        <authorList>
            <person name="Wang L."/>
            <person name="Wang G.L."/>
            <person name="Li S.P."/>
            <person name="Jiang J.D."/>
        </authorList>
    </citation>
    <scope>NUCLEOTIDE SEQUENCE [LARGE SCALE GENOMIC DNA]</scope>
    <source>
        <strain evidence="3 4">CGMCC 1.10133</strain>
    </source>
</reference>
<dbReference type="Proteomes" id="UP001429601">
    <property type="component" value="Unassembled WGS sequence"/>
</dbReference>
<keyword evidence="1" id="KW-1133">Transmembrane helix</keyword>
<keyword evidence="4" id="KW-1185">Reference proteome</keyword>
<dbReference type="PROSITE" id="PS00409">
    <property type="entry name" value="PROKAR_NTER_METHYL"/>
    <property type="match status" value="1"/>
</dbReference>
<proteinExistence type="predicted"/>
<feature type="transmembrane region" description="Helical" evidence="1">
    <location>
        <begin position="12"/>
        <end position="36"/>
    </location>
</feature>
<protein>
    <submittedName>
        <fullName evidence="3">Shufflon system plasmid conjugative transfer pilus tip adhesin PilV</fullName>
    </submittedName>
</protein>
<comment type="caution">
    <text evidence="3">The sequence shown here is derived from an EMBL/GenBank/DDBJ whole genome shotgun (WGS) entry which is preliminary data.</text>
</comment>
<keyword evidence="1" id="KW-0472">Membrane</keyword>
<evidence type="ECO:0000313" key="4">
    <source>
        <dbReference type="Proteomes" id="UP001429601"/>
    </source>
</evidence>
<evidence type="ECO:0000259" key="2">
    <source>
        <dbReference type="Pfam" id="PF04917"/>
    </source>
</evidence>
<evidence type="ECO:0000313" key="3">
    <source>
        <dbReference type="EMBL" id="NID04705.1"/>
    </source>
</evidence>
<dbReference type="InterPro" id="IPR007001">
    <property type="entry name" value="Shufflon_N"/>
</dbReference>
<accession>A0ABX0Q2F0</accession>
<dbReference type="Pfam" id="PF07963">
    <property type="entry name" value="N_methyl"/>
    <property type="match status" value="1"/>
</dbReference>
<dbReference type="RefSeq" id="WP_167124621.1">
    <property type="nucleotide sequence ID" value="NZ_JAAQQR010000003.1"/>
</dbReference>
<dbReference type="NCBIfam" id="TIGR02532">
    <property type="entry name" value="IV_pilin_GFxxxE"/>
    <property type="match status" value="1"/>
</dbReference>
<dbReference type="EMBL" id="JAAQQR010000003">
    <property type="protein sequence ID" value="NID04705.1"/>
    <property type="molecule type" value="Genomic_DNA"/>
</dbReference>
<feature type="domain" description="Bacterial shufflon protein N-terminal" evidence="2">
    <location>
        <begin position="45"/>
        <end position="365"/>
    </location>
</feature>
<keyword evidence="1" id="KW-0812">Transmembrane</keyword>
<name>A0ABX0Q2F0_9GAMM</name>
<sequence length="507" mass="53301">MNTTYGRSARGFTLVEVIVALIVLTSMLAVGAVFLARHDDQVANETVAGQMKRLGDAVSHYVDDNYASLTGGAGTASINWVDVKPYLPAGIDQNTVNPFGTRYDGALRVVTMPGGKKRVDALIYTVPVAGATQPDVATHSMKVAQIIGAGGLYLDHDSRNPGAGAKYWGSYGEIADQASMGGFFGTAPTAIGQIFYAPFMRDTSTYGPGTLAGDLLHRKATAGHPEWNRMETDIDMNSHELNKVDTMAMQGTGVISGVNRVEFGGGTHSYITQSTTGDIVATPAGMPGRPGTFIVSDGAGGTGAVLAKSVHAEAGVLSDTDVEATNDVVAGNDLFIGKHDKVAGATCPNLGHVGMDRDGDVMICKDDGAGLVWNSVLTQKQFDHPYGGGMAWYGSSGGDSSFGQTKGNTQPMENPLDVPIFVTAATGGVSDKWHARCAIFVYEANSSGNTPDGAWPIALQQVGMHNTSYSSGFLRMDTCSTSFMARPHARYNITTLNSTGINFAYTY</sequence>